<sequence length="220" mass="24031">MNGIFTRLPLIAALVLALAMLASLGWQGWQFYQAEQARSSEASQRQVARQPASVRQQSDIDLPGIDLFGQPGAQVQAAPQSTENLPETNLRLFLRGVMAGDEENAIASALIEGSDSRTEAYAIGDELPGNATLRSVYANRVIIERSGKLENLYFPETSDSSGIDLTGGDNEHDVSQPMPAPSNARATRPAPSTSPVSGDRREEIRRRLEELRERLRQNSN</sequence>
<accession>N6WYP2</accession>
<keyword evidence="3" id="KW-1003">Cell membrane</keyword>
<dbReference type="GO" id="GO:0005886">
    <property type="term" value="C:plasma membrane"/>
    <property type="evidence" value="ECO:0007669"/>
    <property type="project" value="UniProtKB-SubCell"/>
</dbReference>
<dbReference type="AlphaFoldDB" id="N6WYP2"/>
<dbReference type="eggNOG" id="COG3031">
    <property type="taxonomic scope" value="Bacteria"/>
</dbReference>
<dbReference type="OrthoDB" id="5574088at2"/>
<feature type="domain" description="Type II secretion system protein GspC N-terminal" evidence="10">
    <location>
        <begin position="14"/>
        <end position="154"/>
    </location>
</feature>
<evidence type="ECO:0000256" key="1">
    <source>
        <dbReference type="ARBA" id="ARBA00004533"/>
    </source>
</evidence>
<evidence type="ECO:0000256" key="9">
    <source>
        <dbReference type="SAM" id="MobiDB-lite"/>
    </source>
</evidence>
<keyword evidence="5" id="KW-0812">Transmembrane</keyword>
<comment type="caution">
    <text evidence="11">The sequence shown here is derived from an EMBL/GenBank/DDBJ whole genome shotgun (WGS) entry which is preliminary data.</text>
</comment>
<organism evidence="11 12">
    <name type="scientific">Marinobacter nanhaiticus D15-8W</name>
    <dbReference type="NCBI Taxonomy" id="626887"/>
    <lineage>
        <taxon>Bacteria</taxon>
        <taxon>Pseudomonadati</taxon>
        <taxon>Pseudomonadota</taxon>
        <taxon>Gammaproteobacteria</taxon>
        <taxon>Pseudomonadales</taxon>
        <taxon>Marinobacteraceae</taxon>
        <taxon>Marinobacter</taxon>
    </lineage>
</organism>
<evidence type="ECO:0000313" key="12">
    <source>
        <dbReference type="Proteomes" id="UP000013165"/>
    </source>
</evidence>
<reference evidence="11 12" key="1">
    <citation type="journal article" date="2013" name="Genome Announc.">
        <title>Genome Sequence of the Polycyclic Aromatic Hydrocarbon-Degrading Bacterium Strain Marinobacter nanhaiticus D15-8WT.</title>
        <authorList>
            <person name="Cui Z."/>
            <person name="Gao W."/>
            <person name="Li Q."/>
            <person name="Xu G."/>
            <person name="Zheng L."/>
        </authorList>
    </citation>
    <scope>NUCLEOTIDE SEQUENCE [LARGE SCALE GENOMIC DNA]</scope>
    <source>
        <strain evidence="11 12">D15-8W</strain>
    </source>
</reference>
<keyword evidence="7" id="KW-1133">Transmembrane helix</keyword>
<evidence type="ECO:0000256" key="3">
    <source>
        <dbReference type="ARBA" id="ARBA00022475"/>
    </source>
</evidence>
<name>N6WYP2_9GAMM</name>
<keyword evidence="12" id="KW-1185">Reference proteome</keyword>
<dbReference type="GO" id="GO:0015031">
    <property type="term" value="P:protein transport"/>
    <property type="evidence" value="ECO:0007669"/>
    <property type="project" value="UniProtKB-KW"/>
</dbReference>
<dbReference type="Proteomes" id="UP000013165">
    <property type="component" value="Unassembled WGS sequence"/>
</dbReference>
<keyword evidence="4" id="KW-0997">Cell inner membrane</keyword>
<evidence type="ECO:0000259" key="10">
    <source>
        <dbReference type="Pfam" id="PF11356"/>
    </source>
</evidence>
<evidence type="ECO:0000256" key="4">
    <source>
        <dbReference type="ARBA" id="ARBA00022519"/>
    </source>
</evidence>
<keyword evidence="8" id="KW-0472">Membrane</keyword>
<evidence type="ECO:0000256" key="6">
    <source>
        <dbReference type="ARBA" id="ARBA00022927"/>
    </source>
</evidence>
<dbReference type="RefSeq" id="WP_004582139.1">
    <property type="nucleotide sequence ID" value="NZ_AP028878.1"/>
</dbReference>
<evidence type="ECO:0000256" key="5">
    <source>
        <dbReference type="ARBA" id="ARBA00022692"/>
    </source>
</evidence>
<evidence type="ECO:0000256" key="7">
    <source>
        <dbReference type="ARBA" id="ARBA00022989"/>
    </source>
</evidence>
<dbReference type="STRING" id="626887.J057_21020"/>
<comment type="subcellular location">
    <subcellularLocation>
        <location evidence="1">Cell inner membrane</location>
    </subcellularLocation>
</comment>
<dbReference type="Pfam" id="PF11356">
    <property type="entry name" value="T2SSC"/>
    <property type="match status" value="1"/>
</dbReference>
<protein>
    <submittedName>
        <fullName evidence="11">General secretion pathway protein GspC</fullName>
    </submittedName>
</protein>
<feature type="region of interest" description="Disordered" evidence="9">
    <location>
        <begin position="160"/>
        <end position="204"/>
    </location>
</feature>
<proteinExistence type="predicted"/>
<dbReference type="EMBL" id="APLQ01000014">
    <property type="protein sequence ID" value="ENO13918.1"/>
    <property type="molecule type" value="Genomic_DNA"/>
</dbReference>
<evidence type="ECO:0000313" key="11">
    <source>
        <dbReference type="EMBL" id="ENO13918.1"/>
    </source>
</evidence>
<dbReference type="HOGENOM" id="CLU_1265687_0_0_6"/>
<evidence type="ECO:0000256" key="2">
    <source>
        <dbReference type="ARBA" id="ARBA00022448"/>
    </source>
</evidence>
<evidence type="ECO:0000256" key="8">
    <source>
        <dbReference type="ARBA" id="ARBA00023136"/>
    </source>
</evidence>
<keyword evidence="6" id="KW-0653">Protein transport</keyword>
<keyword evidence="2" id="KW-0813">Transport</keyword>
<dbReference type="Gene3D" id="2.30.30.830">
    <property type="match status" value="1"/>
</dbReference>
<dbReference type="PATRIC" id="fig|626887.3.peg.4208"/>
<dbReference type="InterPro" id="IPR024961">
    <property type="entry name" value="T2SS_GspC_N"/>
</dbReference>
<gene>
    <name evidence="11" type="ORF">J057_21020</name>
</gene>